<dbReference type="GO" id="GO:0019853">
    <property type="term" value="P:L-ascorbic acid biosynthetic process"/>
    <property type="evidence" value="ECO:0007669"/>
    <property type="project" value="TreeGrafter"/>
</dbReference>
<feature type="binding site" evidence="3">
    <location>
        <position position="197"/>
    </location>
    <ligand>
        <name>a divalent metal cation</name>
        <dbReference type="ChEBI" id="CHEBI:60240"/>
    </ligand>
</feature>
<feature type="domain" description="SMP-30/Gluconolactonase/LRE-like region" evidence="4">
    <location>
        <begin position="13"/>
        <end position="256"/>
    </location>
</feature>
<dbReference type="InterPro" id="IPR011042">
    <property type="entry name" value="6-blade_b-propeller_TolB-like"/>
</dbReference>
<organism evidence="5 6">
    <name type="scientific">Thalassotalea algicola</name>
    <dbReference type="NCBI Taxonomy" id="2716224"/>
    <lineage>
        <taxon>Bacteria</taxon>
        <taxon>Pseudomonadati</taxon>
        <taxon>Pseudomonadota</taxon>
        <taxon>Gammaproteobacteria</taxon>
        <taxon>Alteromonadales</taxon>
        <taxon>Colwelliaceae</taxon>
        <taxon>Thalassotalea</taxon>
    </lineage>
</organism>
<keyword evidence="3" id="KW-0479">Metal-binding</keyword>
<evidence type="ECO:0000256" key="1">
    <source>
        <dbReference type="ARBA" id="ARBA00008853"/>
    </source>
</evidence>
<dbReference type="GO" id="GO:0004341">
    <property type="term" value="F:gluconolactonase activity"/>
    <property type="evidence" value="ECO:0007669"/>
    <property type="project" value="TreeGrafter"/>
</dbReference>
<dbReference type="Gene3D" id="2.120.10.30">
    <property type="entry name" value="TolB, C-terminal domain"/>
    <property type="match status" value="1"/>
</dbReference>
<feature type="binding site" evidence="3">
    <location>
        <position position="99"/>
    </location>
    <ligand>
        <name>substrate</name>
    </ligand>
</feature>
<comment type="cofactor">
    <cofactor evidence="3">
        <name>Zn(2+)</name>
        <dbReference type="ChEBI" id="CHEBI:29105"/>
    </cofactor>
    <text evidence="3">Binds 1 divalent metal cation per subunit.</text>
</comment>
<feature type="binding site" evidence="3">
    <location>
        <position position="149"/>
    </location>
    <ligand>
        <name>a divalent metal cation</name>
        <dbReference type="ChEBI" id="CHEBI:60240"/>
    </ligand>
</feature>
<dbReference type="GO" id="GO:0005509">
    <property type="term" value="F:calcium ion binding"/>
    <property type="evidence" value="ECO:0007669"/>
    <property type="project" value="TreeGrafter"/>
</dbReference>
<feature type="binding site" evidence="3">
    <location>
        <position position="101"/>
    </location>
    <ligand>
        <name>substrate</name>
    </ligand>
</feature>
<proteinExistence type="inferred from homology"/>
<dbReference type="RefSeq" id="WP_169073513.1">
    <property type="nucleotide sequence ID" value="NZ_JABBXH010000001.1"/>
</dbReference>
<comment type="similarity">
    <text evidence="1">Belongs to the SMP-30/CGR1 family.</text>
</comment>
<protein>
    <submittedName>
        <fullName evidence="5">SMP-30/gluconolactonase/LRE family protein</fullName>
    </submittedName>
</protein>
<dbReference type="PANTHER" id="PTHR10907:SF47">
    <property type="entry name" value="REGUCALCIN"/>
    <property type="match status" value="1"/>
</dbReference>
<dbReference type="InterPro" id="IPR013658">
    <property type="entry name" value="SGL"/>
</dbReference>
<comment type="caution">
    <text evidence="5">The sequence shown here is derived from an EMBL/GenBank/DDBJ whole genome shotgun (WGS) entry which is preliminary data.</text>
</comment>
<dbReference type="Proteomes" id="UP000568664">
    <property type="component" value="Unassembled WGS sequence"/>
</dbReference>
<evidence type="ECO:0000259" key="4">
    <source>
        <dbReference type="Pfam" id="PF08450"/>
    </source>
</evidence>
<accession>A0A7Y0L979</accession>
<reference evidence="5 6" key="1">
    <citation type="submission" date="2020-04" db="EMBL/GenBank/DDBJ databases">
        <title>Thalassotalea sp. M1531, isolated from the surface of marine red alga.</title>
        <authorList>
            <person name="Pang L."/>
            <person name="Lu D.-C."/>
        </authorList>
    </citation>
    <scope>NUCLEOTIDE SEQUENCE [LARGE SCALE GENOMIC DNA]</scope>
    <source>
        <strain evidence="5 6">M1531</strain>
    </source>
</reference>
<keyword evidence="3" id="KW-0862">Zinc</keyword>
<dbReference type="EMBL" id="JABBXH010000001">
    <property type="protein sequence ID" value="NMP30176.1"/>
    <property type="molecule type" value="Genomic_DNA"/>
</dbReference>
<evidence type="ECO:0000313" key="5">
    <source>
        <dbReference type="EMBL" id="NMP30176.1"/>
    </source>
</evidence>
<dbReference type="PANTHER" id="PTHR10907">
    <property type="entry name" value="REGUCALCIN"/>
    <property type="match status" value="1"/>
</dbReference>
<evidence type="ECO:0000256" key="2">
    <source>
        <dbReference type="PIRSR" id="PIRSR605511-1"/>
    </source>
</evidence>
<dbReference type="SUPFAM" id="SSF63829">
    <property type="entry name" value="Calcium-dependent phosphotriesterase"/>
    <property type="match status" value="1"/>
</dbReference>
<evidence type="ECO:0000313" key="6">
    <source>
        <dbReference type="Proteomes" id="UP000568664"/>
    </source>
</evidence>
<dbReference type="PRINTS" id="PR01790">
    <property type="entry name" value="SMP30FAMILY"/>
</dbReference>
<feature type="active site" description="Proton donor/acceptor" evidence="2">
    <location>
        <position position="197"/>
    </location>
</feature>
<keyword evidence="6" id="KW-1185">Reference proteome</keyword>
<dbReference type="AlphaFoldDB" id="A0A7Y0L979"/>
<feature type="binding site" evidence="3">
    <location>
        <position position="15"/>
    </location>
    <ligand>
        <name>a divalent metal cation</name>
        <dbReference type="ChEBI" id="CHEBI:60240"/>
    </ligand>
</feature>
<name>A0A7Y0L979_9GAMM</name>
<gene>
    <name evidence="5" type="ORF">HII17_01265</name>
</gene>
<sequence>MQLIKILAVKNLLGEGIVWHPDQQSLWWTDILTCKLYCYEWQHNNLIHYALPERLGCFGFTKDSQQIIAAFASGIALYNLNTSEVKWLARPELYNKGNRFNDGGVDRLGRFWAGTMVENKQLSTAEGKLYYLKSNGECCVALDNIGISNALCWSTNGEGVYHADSPSHSIFKYQFDNDKGLVNKQLFAETASGQVPDGACIDSIGHLWSAQWGGAQVIEYDIHGCAQQVIQLPVSQPTCVAIGGPNLDLLCITSAQQGLSKYELAKQPQAGNVFIYQLEESLGVNEVFLNTSGYSAI</sequence>
<evidence type="ECO:0000256" key="3">
    <source>
        <dbReference type="PIRSR" id="PIRSR605511-2"/>
    </source>
</evidence>
<dbReference type="InterPro" id="IPR005511">
    <property type="entry name" value="SMP-30"/>
</dbReference>
<dbReference type="Pfam" id="PF08450">
    <property type="entry name" value="SGL"/>
    <property type="match status" value="1"/>
</dbReference>